<proteinExistence type="predicted"/>
<dbReference type="GO" id="GO:0016779">
    <property type="term" value="F:nucleotidyltransferase activity"/>
    <property type="evidence" value="ECO:0007669"/>
    <property type="project" value="UniProtKB-ARBA"/>
</dbReference>
<comment type="caution">
    <text evidence="2">The sequence shown here is derived from an EMBL/GenBank/DDBJ whole genome shotgun (WGS) entry which is preliminary data.</text>
</comment>
<feature type="domain" description="MobA-like NTP transferase" evidence="1">
    <location>
        <begin position="14"/>
        <end position="173"/>
    </location>
</feature>
<sequence length="207" mass="21726">MSTEPAGFRGLSAGLVLAAGGSSRMGSPKQLLPIRGRPLLEGVLAAAGASRLDRVLVVLGGNAERIAAEVDLGRARVVLNPDYASGMASSLRVGLSALEPDTQRVAVILGDQPDISAALLDELLDLQLREGLPAAALSFGGLLHPPVVLDRRLWPELSSLEGDVGCRALIRSRPELVAALPVSDDARHPIDIDTPDDYRRLISEPAP</sequence>
<organism evidence="2 3">
    <name type="scientific">Candidatus Nephthysia bennettiae</name>
    <dbReference type="NCBI Taxonomy" id="3127016"/>
    <lineage>
        <taxon>Bacteria</taxon>
        <taxon>Bacillati</taxon>
        <taxon>Candidatus Dormiibacterota</taxon>
        <taxon>Candidatus Dormibacteria</taxon>
        <taxon>Candidatus Dormibacterales</taxon>
        <taxon>Candidatus Dormibacteraceae</taxon>
        <taxon>Candidatus Nephthysia</taxon>
    </lineage>
</organism>
<dbReference type="InterPro" id="IPR025877">
    <property type="entry name" value="MobA-like_NTP_Trfase"/>
</dbReference>
<dbReference type="Proteomes" id="UP000612893">
    <property type="component" value="Unassembled WGS sequence"/>
</dbReference>
<evidence type="ECO:0000313" key="2">
    <source>
        <dbReference type="EMBL" id="MBJ7601523.1"/>
    </source>
</evidence>
<dbReference type="CDD" id="cd04182">
    <property type="entry name" value="GT_2_like_f"/>
    <property type="match status" value="1"/>
</dbReference>
<evidence type="ECO:0000313" key="3">
    <source>
        <dbReference type="Proteomes" id="UP000612893"/>
    </source>
</evidence>
<protein>
    <submittedName>
        <fullName evidence="2">Nucleotidyltransferase family protein</fullName>
    </submittedName>
</protein>
<dbReference type="SUPFAM" id="SSF53448">
    <property type="entry name" value="Nucleotide-diphospho-sugar transferases"/>
    <property type="match status" value="1"/>
</dbReference>
<evidence type="ECO:0000259" key="1">
    <source>
        <dbReference type="Pfam" id="PF12804"/>
    </source>
</evidence>
<dbReference type="AlphaFoldDB" id="A0A934KFC2"/>
<keyword evidence="3" id="KW-1185">Reference proteome</keyword>
<dbReference type="RefSeq" id="WP_338205777.1">
    <property type="nucleotide sequence ID" value="NZ_JAEKNR010000249.1"/>
</dbReference>
<reference evidence="2" key="1">
    <citation type="submission" date="2020-10" db="EMBL/GenBank/DDBJ databases">
        <title>Ca. Dormibacterota MAGs.</title>
        <authorList>
            <person name="Montgomery K."/>
        </authorList>
    </citation>
    <scope>NUCLEOTIDE SEQUENCE [LARGE SCALE GENOMIC DNA]</scope>
    <source>
        <strain evidence="2">SC8812_S17_10</strain>
    </source>
</reference>
<dbReference type="EMBL" id="JAEKNR010000249">
    <property type="protein sequence ID" value="MBJ7601523.1"/>
    <property type="molecule type" value="Genomic_DNA"/>
</dbReference>
<dbReference type="Gene3D" id="3.90.550.10">
    <property type="entry name" value="Spore Coat Polysaccharide Biosynthesis Protein SpsA, Chain A"/>
    <property type="match status" value="1"/>
</dbReference>
<dbReference type="Pfam" id="PF12804">
    <property type="entry name" value="NTP_transf_3"/>
    <property type="match status" value="1"/>
</dbReference>
<accession>A0A934KFC2</accession>
<dbReference type="PANTHER" id="PTHR43777:SF1">
    <property type="entry name" value="MOLYBDENUM COFACTOR CYTIDYLYLTRANSFERASE"/>
    <property type="match status" value="1"/>
</dbReference>
<name>A0A934KFC2_9BACT</name>
<dbReference type="InterPro" id="IPR029044">
    <property type="entry name" value="Nucleotide-diphossugar_trans"/>
</dbReference>
<gene>
    <name evidence="2" type="ORF">JF922_26035</name>
</gene>
<dbReference type="PANTHER" id="PTHR43777">
    <property type="entry name" value="MOLYBDENUM COFACTOR CYTIDYLYLTRANSFERASE"/>
    <property type="match status" value="1"/>
</dbReference>